<keyword evidence="3 6" id="KW-0975">Bacterial flagellum</keyword>
<evidence type="ECO:0000259" key="8">
    <source>
        <dbReference type="Pfam" id="PF22692"/>
    </source>
</evidence>
<feature type="domain" description="Flagellar hook protein FlgE/F/G-like D1" evidence="8">
    <location>
        <begin position="81"/>
        <end position="146"/>
    </location>
</feature>
<dbReference type="InterPro" id="IPR012836">
    <property type="entry name" value="FlgF"/>
</dbReference>
<dbReference type="OrthoDB" id="9804559at2"/>
<sequence>MDKVLFLAMTGARENMNAQQIRSNNLANVTTTGFKQDFEQARSMRVFGDGHTSRVYAMAETPGTNRESGTLQQTGRVLDVAIVGEGWLAVEGPDGNEAYTRAGALQINAANQLVTGNGLPIIGNGGIPIVIPDYQSIDIVNDGSITIRPLGDNAAELALVDVIKMVRLDPANSFKGPDGLMRTDDRVPIAPALDLQMRSGYLETSNVNAIEEMTSIISLSRQYEIQIKMMKTAEENSSASARLLQMS</sequence>
<dbReference type="GO" id="GO:0030694">
    <property type="term" value="C:bacterial-type flagellum basal body, rod"/>
    <property type="evidence" value="ECO:0007669"/>
    <property type="project" value="UniProtKB-UniRule"/>
</dbReference>
<protein>
    <recommendedName>
        <fullName evidence="5 6">Flagellar basal-body rod protein FlgF</fullName>
    </recommendedName>
</protein>
<comment type="similarity">
    <text evidence="2 6">Belongs to the flagella basal body rod proteins family.</text>
</comment>
<evidence type="ECO:0000256" key="2">
    <source>
        <dbReference type="ARBA" id="ARBA00009677"/>
    </source>
</evidence>
<dbReference type="InterPro" id="IPR020013">
    <property type="entry name" value="Flagellar_FlgE/F/G"/>
</dbReference>
<dbReference type="Pfam" id="PF22692">
    <property type="entry name" value="LlgE_F_G_D1"/>
    <property type="match status" value="1"/>
</dbReference>
<dbReference type="RefSeq" id="WP_112156620.1">
    <property type="nucleotide sequence ID" value="NZ_QKRX01000001.1"/>
</dbReference>
<comment type="caution">
    <text evidence="9">The sequence shown here is derived from an EMBL/GenBank/DDBJ whole genome shotgun (WGS) entry which is preliminary data.</text>
</comment>
<dbReference type="InterPro" id="IPR037925">
    <property type="entry name" value="FlgE/F/G-like"/>
</dbReference>
<keyword evidence="10" id="KW-1185">Reference proteome</keyword>
<dbReference type="Pfam" id="PF06429">
    <property type="entry name" value="Flg_bbr_C"/>
    <property type="match status" value="1"/>
</dbReference>
<dbReference type="AlphaFoldDB" id="A0A364NRB2"/>
<feature type="domain" description="Flagellar basal-body/hook protein C-terminal" evidence="7">
    <location>
        <begin position="198"/>
        <end position="243"/>
    </location>
</feature>
<evidence type="ECO:0000256" key="4">
    <source>
        <dbReference type="ARBA" id="ARBA00038560"/>
    </source>
</evidence>
<evidence type="ECO:0000256" key="5">
    <source>
        <dbReference type="ARBA" id="ARBA00040228"/>
    </source>
</evidence>
<keyword evidence="9" id="KW-0966">Cell projection</keyword>
<keyword evidence="9" id="KW-0282">Flagellum</keyword>
<evidence type="ECO:0000256" key="3">
    <source>
        <dbReference type="ARBA" id="ARBA00023143"/>
    </source>
</evidence>
<gene>
    <name evidence="9" type="primary">flgF</name>
    <name evidence="9" type="ORF">DN062_00650</name>
</gene>
<dbReference type="NCBIfam" id="NF009280">
    <property type="entry name" value="PRK12640.1"/>
    <property type="match status" value="1"/>
</dbReference>
<keyword evidence="9" id="KW-0969">Cilium</keyword>
<name>A0A364NRB2_9GAMM</name>
<dbReference type="InterPro" id="IPR010930">
    <property type="entry name" value="Flg_bb/hook_C_dom"/>
</dbReference>
<comment type="subunit">
    <text evidence="4 6">The basal body constitutes a major portion of the flagellar organelle and consists of five rings (E,L,P,S, and M) mounted on a central rod. The rod consists of about 26 subunits of FlgG in the distal portion, and FlgB, FlgC and FlgF are thought to build up the proximal portion of the rod with about 6 subunits each.</text>
</comment>
<dbReference type="EMBL" id="QKRX01000001">
    <property type="protein sequence ID" value="RAU19626.1"/>
    <property type="molecule type" value="Genomic_DNA"/>
</dbReference>
<dbReference type="SUPFAM" id="SSF117143">
    <property type="entry name" value="Flagellar hook protein flgE"/>
    <property type="match status" value="1"/>
</dbReference>
<reference evidence="9 10" key="1">
    <citation type="submission" date="2018-06" db="EMBL/GenBank/DDBJ databases">
        <title>Nitrincola tibetense sp. nov., isolated from Lake XuguoCo on Tibetan Plateau.</title>
        <authorList>
            <person name="Xing P."/>
        </authorList>
    </citation>
    <scope>NUCLEOTIDE SEQUENCE [LARGE SCALE GENOMIC DNA]</scope>
    <source>
        <strain evidence="10">xg18</strain>
    </source>
</reference>
<dbReference type="Proteomes" id="UP000250744">
    <property type="component" value="Unassembled WGS sequence"/>
</dbReference>
<comment type="subcellular location">
    <subcellularLocation>
        <location evidence="1 6">Bacterial flagellum basal body</location>
    </subcellularLocation>
</comment>
<dbReference type="NCBIfam" id="TIGR03506">
    <property type="entry name" value="FlgEFG_subfam"/>
    <property type="match status" value="1"/>
</dbReference>
<dbReference type="InterPro" id="IPR053967">
    <property type="entry name" value="LlgE_F_G-like_D1"/>
</dbReference>
<dbReference type="GO" id="GO:0071978">
    <property type="term" value="P:bacterial-type flagellum-dependent swarming motility"/>
    <property type="evidence" value="ECO:0007669"/>
    <property type="project" value="TreeGrafter"/>
</dbReference>
<accession>A0A364NRB2</accession>
<evidence type="ECO:0000256" key="6">
    <source>
        <dbReference type="RuleBase" id="RU362116"/>
    </source>
</evidence>
<dbReference type="PANTHER" id="PTHR30435:SF18">
    <property type="entry name" value="FLAGELLAR BASAL-BODY ROD PROTEIN FLGF"/>
    <property type="match status" value="1"/>
</dbReference>
<evidence type="ECO:0000256" key="1">
    <source>
        <dbReference type="ARBA" id="ARBA00004117"/>
    </source>
</evidence>
<evidence type="ECO:0000313" key="9">
    <source>
        <dbReference type="EMBL" id="RAU19626.1"/>
    </source>
</evidence>
<dbReference type="NCBIfam" id="TIGR02490">
    <property type="entry name" value="flgF"/>
    <property type="match status" value="1"/>
</dbReference>
<evidence type="ECO:0000313" key="10">
    <source>
        <dbReference type="Proteomes" id="UP000250744"/>
    </source>
</evidence>
<evidence type="ECO:0000259" key="7">
    <source>
        <dbReference type="Pfam" id="PF06429"/>
    </source>
</evidence>
<proteinExistence type="inferred from homology"/>
<dbReference type="PANTHER" id="PTHR30435">
    <property type="entry name" value="FLAGELLAR PROTEIN"/>
    <property type="match status" value="1"/>
</dbReference>
<organism evidence="9 10">
    <name type="scientific">Nitrincola tibetensis</name>
    <dbReference type="NCBI Taxonomy" id="2219697"/>
    <lineage>
        <taxon>Bacteria</taxon>
        <taxon>Pseudomonadati</taxon>
        <taxon>Pseudomonadota</taxon>
        <taxon>Gammaproteobacteria</taxon>
        <taxon>Oceanospirillales</taxon>
        <taxon>Oceanospirillaceae</taxon>
        <taxon>Nitrincola</taxon>
    </lineage>
</organism>